<protein>
    <submittedName>
        <fullName evidence="2">Head-tail adaptor protein</fullName>
    </submittedName>
</protein>
<feature type="compositionally biased region" description="Basic residues" evidence="1">
    <location>
        <begin position="1"/>
        <end position="12"/>
    </location>
</feature>
<sequence length="112" mass="12533">MDAGRLNRRLQFSKRQDQDDGAGNTKGTWIPQFECAAGIKRLKSGEGVLAARLEAKEQIIVTVRRSANTKQITHEWLAEDMRSGAVYMVKEEPRESDDRGFFDFLAMSGVAA</sequence>
<accession>A0ABS9QHZ6</accession>
<dbReference type="InterPro" id="IPR038666">
    <property type="entry name" value="SSP1_head-tail_sf"/>
</dbReference>
<dbReference type="Gene3D" id="2.40.10.270">
    <property type="entry name" value="Bacteriophage SPP1 head-tail adaptor protein"/>
    <property type="match status" value="1"/>
</dbReference>
<proteinExistence type="predicted"/>
<dbReference type="EMBL" id="JAKREW010000020">
    <property type="protein sequence ID" value="MCG7507064.1"/>
    <property type="molecule type" value="Genomic_DNA"/>
</dbReference>
<evidence type="ECO:0000313" key="2">
    <source>
        <dbReference type="EMBL" id="MCG7507064.1"/>
    </source>
</evidence>
<dbReference type="InterPro" id="IPR008767">
    <property type="entry name" value="Phage_SPP1_head-tail_adaptor"/>
</dbReference>
<keyword evidence="3" id="KW-1185">Reference proteome</keyword>
<reference evidence="2 3" key="1">
    <citation type="submission" date="2022-02" db="EMBL/GenBank/DDBJ databases">
        <title>Draft genome sequence of Mezorhizobium retamae strain IRAMC:0171 isolated from Retama raetam nodules.</title>
        <authorList>
            <person name="Bengaied R."/>
            <person name="Sbissi I."/>
            <person name="Huber K."/>
            <person name="Ghodbane F."/>
            <person name="Nouioui I."/>
            <person name="Tarhouni M."/>
            <person name="Gtari M."/>
        </authorList>
    </citation>
    <scope>NUCLEOTIDE SEQUENCE [LARGE SCALE GENOMIC DNA]</scope>
    <source>
        <strain evidence="2 3">IRAMC:0171</strain>
    </source>
</reference>
<gene>
    <name evidence="2" type="ORF">L4923_18710</name>
</gene>
<name>A0ABS9QHZ6_9HYPH</name>
<dbReference type="RefSeq" id="WP_239367853.1">
    <property type="nucleotide sequence ID" value="NZ_JAKREW010000020.1"/>
</dbReference>
<evidence type="ECO:0000256" key="1">
    <source>
        <dbReference type="SAM" id="MobiDB-lite"/>
    </source>
</evidence>
<comment type="caution">
    <text evidence="2">The sequence shown here is derived from an EMBL/GenBank/DDBJ whole genome shotgun (WGS) entry which is preliminary data.</text>
</comment>
<dbReference type="Proteomes" id="UP001201701">
    <property type="component" value="Unassembled WGS sequence"/>
</dbReference>
<dbReference type="Pfam" id="PF05521">
    <property type="entry name" value="Phage_HCP"/>
    <property type="match status" value="1"/>
</dbReference>
<evidence type="ECO:0000313" key="3">
    <source>
        <dbReference type="Proteomes" id="UP001201701"/>
    </source>
</evidence>
<feature type="region of interest" description="Disordered" evidence="1">
    <location>
        <begin position="1"/>
        <end position="27"/>
    </location>
</feature>
<organism evidence="2 3">
    <name type="scientific">Mesorhizobium retamae</name>
    <dbReference type="NCBI Taxonomy" id="2912854"/>
    <lineage>
        <taxon>Bacteria</taxon>
        <taxon>Pseudomonadati</taxon>
        <taxon>Pseudomonadota</taxon>
        <taxon>Alphaproteobacteria</taxon>
        <taxon>Hyphomicrobiales</taxon>
        <taxon>Phyllobacteriaceae</taxon>
        <taxon>Mesorhizobium</taxon>
    </lineage>
</organism>